<comment type="caution">
    <text evidence="1">The sequence shown here is derived from an EMBL/GenBank/DDBJ whole genome shotgun (WGS) entry which is preliminary data.</text>
</comment>
<gene>
    <name evidence="1" type="ORF">KQI89_06585</name>
</gene>
<dbReference type="Proteomes" id="UP000736583">
    <property type="component" value="Unassembled WGS sequence"/>
</dbReference>
<dbReference type="EMBL" id="JAHLQL010000001">
    <property type="protein sequence ID" value="MBU5591424.1"/>
    <property type="molecule type" value="Genomic_DNA"/>
</dbReference>
<keyword evidence="2" id="KW-1185">Reference proteome</keyword>
<dbReference type="RefSeq" id="WP_216456401.1">
    <property type="nucleotide sequence ID" value="NZ_JAHLQL010000001.1"/>
</dbReference>
<sequence>MNDKNKITYGPHQRDYLEQAPRELKSCSEKNKDSCSKLPDPVQDPIVSNNIANVEFNYTYNGFKDILGEDNDSELDK</sequence>
<accession>A0ABS6EYW8</accession>
<proteinExistence type="predicted"/>
<protein>
    <submittedName>
        <fullName evidence="1">Uncharacterized protein</fullName>
    </submittedName>
</protein>
<evidence type="ECO:0000313" key="2">
    <source>
        <dbReference type="Proteomes" id="UP000736583"/>
    </source>
</evidence>
<organism evidence="1 2">
    <name type="scientific">Clostridium simiarum</name>
    <dbReference type="NCBI Taxonomy" id="2841506"/>
    <lineage>
        <taxon>Bacteria</taxon>
        <taxon>Bacillati</taxon>
        <taxon>Bacillota</taxon>
        <taxon>Clostridia</taxon>
        <taxon>Eubacteriales</taxon>
        <taxon>Clostridiaceae</taxon>
        <taxon>Clostridium</taxon>
    </lineage>
</organism>
<evidence type="ECO:0000313" key="1">
    <source>
        <dbReference type="EMBL" id="MBU5591424.1"/>
    </source>
</evidence>
<name>A0ABS6EYW8_9CLOT</name>
<reference evidence="1 2" key="1">
    <citation type="submission" date="2021-06" db="EMBL/GenBank/DDBJ databases">
        <authorList>
            <person name="Sun Q."/>
            <person name="Li D."/>
        </authorList>
    </citation>
    <scope>NUCLEOTIDE SEQUENCE [LARGE SCALE GENOMIC DNA]</scope>
    <source>
        <strain evidence="1 2">MSJ-4</strain>
    </source>
</reference>